<accession>A0A7R9DHU9</accession>
<dbReference type="AlphaFoldDB" id="A0A7R9DHU9"/>
<name>A0A7R9DHU9_TIMPO</name>
<dbReference type="EMBL" id="OD008617">
    <property type="protein sequence ID" value="CAD7415025.1"/>
    <property type="molecule type" value="Genomic_DNA"/>
</dbReference>
<proteinExistence type="predicted"/>
<evidence type="ECO:0000313" key="1">
    <source>
        <dbReference type="EMBL" id="CAD7415025.1"/>
    </source>
</evidence>
<sequence length="300" mass="33934">MICQETFELSLLPRDSVSVPECDRELLEQWWSSIRVYYHRDQVEYDMLHDQVATLFDGLTSTMKCEYIEEDEKMSELLPLGIAVSTLEPLSLPFIKEEIKSLRTAKEYQSQKKADPAFPLVCGERGHTHGIRVFMRNETESHATQHILESNNEAVGHYIIKPETPSIVPASGDCGELELKEELCFDESSIIKLIVERKWVSPNSITSKLCFARKLSSSAFFSATPLAFQSATLFDCLTSTMKCEYIEEDEKMSKLLPLGIAVSTLEPLSLPFIKEEIKRQIQHFCWGGGSVDTLMGSGFS</sequence>
<organism evidence="1">
    <name type="scientific">Timema poppense</name>
    <name type="common">Walking stick</name>
    <dbReference type="NCBI Taxonomy" id="170557"/>
    <lineage>
        <taxon>Eukaryota</taxon>
        <taxon>Metazoa</taxon>
        <taxon>Ecdysozoa</taxon>
        <taxon>Arthropoda</taxon>
        <taxon>Hexapoda</taxon>
        <taxon>Insecta</taxon>
        <taxon>Pterygota</taxon>
        <taxon>Neoptera</taxon>
        <taxon>Polyneoptera</taxon>
        <taxon>Phasmatodea</taxon>
        <taxon>Timematodea</taxon>
        <taxon>Timematoidea</taxon>
        <taxon>Timematidae</taxon>
        <taxon>Timema</taxon>
    </lineage>
</organism>
<protein>
    <submittedName>
        <fullName evidence="1">Uncharacterized protein</fullName>
    </submittedName>
</protein>
<gene>
    <name evidence="1" type="ORF">TPSB3V08_LOCUS10058</name>
</gene>
<reference evidence="1" key="1">
    <citation type="submission" date="2020-11" db="EMBL/GenBank/DDBJ databases">
        <authorList>
            <person name="Tran Van P."/>
        </authorList>
    </citation>
    <scope>NUCLEOTIDE SEQUENCE</scope>
</reference>